<accession>A0ABV0B4X4</accession>
<dbReference type="Proteomes" id="UP001427805">
    <property type="component" value="Unassembled WGS sequence"/>
</dbReference>
<feature type="transmembrane region" description="Helical" evidence="1">
    <location>
        <begin position="20"/>
        <end position="38"/>
    </location>
</feature>
<evidence type="ECO:0000256" key="1">
    <source>
        <dbReference type="SAM" id="Phobius"/>
    </source>
</evidence>
<keyword evidence="1" id="KW-0812">Transmembrane</keyword>
<gene>
    <name evidence="2" type="ORF">TPR58_01255</name>
</gene>
<organism evidence="2 3">
    <name type="scientific">Sphingomonas rustica</name>
    <dbReference type="NCBI Taxonomy" id="3103142"/>
    <lineage>
        <taxon>Bacteria</taxon>
        <taxon>Pseudomonadati</taxon>
        <taxon>Pseudomonadota</taxon>
        <taxon>Alphaproteobacteria</taxon>
        <taxon>Sphingomonadales</taxon>
        <taxon>Sphingomonadaceae</taxon>
        <taxon>Sphingomonas</taxon>
    </lineage>
</organism>
<comment type="caution">
    <text evidence="2">The sequence shown here is derived from an EMBL/GenBank/DDBJ whole genome shotgun (WGS) entry which is preliminary data.</text>
</comment>
<keyword evidence="1" id="KW-0472">Membrane</keyword>
<feature type="transmembrane region" description="Helical" evidence="1">
    <location>
        <begin position="90"/>
        <end position="110"/>
    </location>
</feature>
<dbReference type="RefSeq" id="WP_346244781.1">
    <property type="nucleotide sequence ID" value="NZ_JBDIZK010000001.1"/>
</dbReference>
<name>A0ABV0B4X4_9SPHN</name>
<reference evidence="2 3" key="1">
    <citation type="submission" date="2024-05" db="EMBL/GenBank/DDBJ databases">
        <title>Sphingomonas sp. HF-S3 16S ribosomal RNA gene Genome sequencing and assembly.</title>
        <authorList>
            <person name="Lee H."/>
        </authorList>
    </citation>
    <scope>NUCLEOTIDE SEQUENCE [LARGE SCALE GENOMIC DNA]</scope>
    <source>
        <strain evidence="2 3">HF-S3</strain>
    </source>
</reference>
<keyword evidence="1" id="KW-1133">Transmembrane helix</keyword>
<protein>
    <submittedName>
        <fullName evidence="2">Uncharacterized protein</fullName>
    </submittedName>
</protein>
<keyword evidence="3" id="KW-1185">Reference proteome</keyword>
<sequence length="144" mass="14995">MALSSALLSHMSDTDRRASLILGLGMAALALVLCWIAWDSALSFARNLAAGRTVEVRTGAGAAAIGAVQLALLVAILLRSPSRAQSRLLRAVLVLSPLLLLLPLALLLAADTLLPGQGYARCQPVSGQRFLTSSWAPVGAPCLR</sequence>
<feature type="transmembrane region" description="Helical" evidence="1">
    <location>
        <begin position="58"/>
        <end position="78"/>
    </location>
</feature>
<evidence type="ECO:0000313" key="3">
    <source>
        <dbReference type="Proteomes" id="UP001427805"/>
    </source>
</evidence>
<dbReference type="EMBL" id="JBDIZK010000001">
    <property type="protein sequence ID" value="MEN3745776.1"/>
    <property type="molecule type" value="Genomic_DNA"/>
</dbReference>
<evidence type="ECO:0000313" key="2">
    <source>
        <dbReference type="EMBL" id="MEN3745776.1"/>
    </source>
</evidence>
<proteinExistence type="predicted"/>